<reference evidence="2 3" key="1">
    <citation type="submission" date="2020-08" db="EMBL/GenBank/DDBJ databases">
        <title>Genomic Encyclopedia of Type Strains, Phase IV (KMG-IV): sequencing the most valuable type-strain genomes for metagenomic binning, comparative biology and taxonomic classification.</title>
        <authorList>
            <person name="Goeker M."/>
        </authorList>
    </citation>
    <scope>NUCLEOTIDE SEQUENCE [LARGE SCALE GENOMIC DNA]</scope>
    <source>
        <strain evidence="2 3">DSM 27203</strain>
    </source>
</reference>
<protein>
    <submittedName>
        <fullName evidence="2">Uncharacterized protein</fullName>
    </submittedName>
</protein>
<dbReference type="RefSeq" id="WP_184001238.1">
    <property type="nucleotide sequence ID" value="NZ_BAABIF010000004.1"/>
</dbReference>
<accession>A0A840YV06</accession>
<name>A0A840YV06_9SPHN</name>
<sequence>MFKAPNRRQTVLFACLATILASTMSTGHGLFPAGDTGDFGNGLAIGVLLGLSLMGLLRMRRERC</sequence>
<gene>
    <name evidence="2" type="ORF">FHR23_000385</name>
</gene>
<evidence type="ECO:0000313" key="2">
    <source>
        <dbReference type="EMBL" id="MBB5717478.1"/>
    </source>
</evidence>
<dbReference type="Proteomes" id="UP000554342">
    <property type="component" value="Unassembled WGS sequence"/>
</dbReference>
<keyword evidence="1" id="KW-0812">Transmembrane</keyword>
<proteinExistence type="predicted"/>
<dbReference type="AlphaFoldDB" id="A0A840YV06"/>
<keyword evidence="1" id="KW-0472">Membrane</keyword>
<comment type="caution">
    <text evidence="2">The sequence shown here is derived from an EMBL/GenBank/DDBJ whole genome shotgun (WGS) entry which is preliminary data.</text>
</comment>
<keyword evidence="1" id="KW-1133">Transmembrane helix</keyword>
<evidence type="ECO:0000313" key="3">
    <source>
        <dbReference type="Proteomes" id="UP000554342"/>
    </source>
</evidence>
<keyword evidence="3" id="KW-1185">Reference proteome</keyword>
<feature type="transmembrane region" description="Helical" evidence="1">
    <location>
        <begin position="39"/>
        <end position="57"/>
    </location>
</feature>
<dbReference type="EMBL" id="JACIJI010000001">
    <property type="protein sequence ID" value="MBB5717478.1"/>
    <property type="molecule type" value="Genomic_DNA"/>
</dbReference>
<evidence type="ECO:0000256" key="1">
    <source>
        <dbReference type="SAM" id="Phobius"/>
    </source>
</evidence>
<organism evidence="2 3">
    <name type="scientific">Stakelama sediminis</name>
    <dbReference type="NCBI Taxonomy" id="463200"/>
    <lineage>
        <taxon>Bacteria</taxon>
        <taxon>Pseudomonadati</taxon>
        <taxon>Pseudomonadota</taxon>
        <taxon>Alphaproteobacteria</taxon>
        <taxon>Sphingomonadales</taxon>
        <taxon>Sphingomonadaceae</taxon>
        <taxon>Stakelama</taxon>
    </lineage>
</organism>